<evidence type="ECO:0000256" key="1">
    <source>
        <dbReference type="SAM" id="Phobius"/>
    </source>
</evidence>
<proteinExistence type="predicted"/>
<protein>
    <submittedName>
        <fullName evidence="2">Uncharacterized protein</fullName>
    </submittedName>
</protein>
<keyword evidence="3" id="KW-1185">Reference proteome</keyword>
<reference evidence="2 3" key="1">
    <citation type="submission" date="2015-08" db="EMBL/GenBank/DDBJ databases">
        <title>Genomes of Isolates from Cabo Rojo, PR.</title>
        <authorList>
            <person name="Sanchez-Nieves R.L."/>
            <person name="Montalvo-Rodriguez R."/>
        </authorList>
    </citation>
    <scope>NUCLEOTIDE SEQUENCE [LARGE SCALE GENOMIC DNA]</scope>
    <source>
        <strain evidence="2 3">5</strain>
    </source>
</reference>
<dbReference type="AlphaFoldDB" id="A0A0M9ATS1"/>
<sequence>MGHLDILILRICGRGRRSRIRRFQIFIFSFTIVFFFFVILLNGKFFLSRFFVFFCLFRLFRG</sequence>
<dbReference type="EMBL" id="LIST01000001">
    <property type="protein sequence ID" value="KOX98148.1"/>
    <property type="molecule type" value="Genomic_DNA"/>
</dbReference>
<keyword evidence="1" id="KW-0812">Transmembrane</keyword>
<name>A0A0M9ATS1_9EURY</name>
<organism evidence="2 3">
    <name type="scientific">Halorubrum tropicale</name>
    <dbReference type="NCBI Taxonomy" id="1765655"/>
    <lineage>
        <taxon>Archaea</taxon>
        <taxon>Methanobacteriati</taxon>
        <taxon>Methanobacteriota</taxon>
        <taxon>Stenosarchaea group</taxon>
        <taxon>Halobacteria</taxon>
        <taxon>Halobacteriales</taxon>
        <taxon>Haloferacaceae</taxon>
        <taxon>Halorubrum</taxon>
    </lineage>
</organism>
<accession>A0A0M9ATS1</accession>
<evidence type="ECO:0000313" key="3">
    <source>
        <dbReference type="Proteomes" id="UP000037747"/>
    </source>
</evidence>
<dbReference type="Proteomes" id="UP000037747">
    <property type="component" value="Unassembled WGS sequence"/>
</dbReference>
<gene>
    <name evidence="2" type="ORF">AMR74_04435</name>
</gene>
<feature type="transmembrane region" description="Helical" evidence="1">
    <location>
        <begin position="20"/>
        <end position="39"/>
    </location>
</feature>
<comment type="caution">
    <text evidence="2">The sequence shown here is derived from an EMBL/GenBank/DDBJ whole genome shotgun (WGS) entry which is preliminary data.</text>
</comment>
<evidence type="ECO:0000313" key="2">
    <source>
        <dbReference type="EMBL" id="KOX98148.1"/>
    </source>
</evidence>
<keyword evidence="1" id="KW-0472">Membrane</keyword>
<keyword evidence="1" id="KW-1133">Transmembrane helix</keyword>